<dbReference type="FunFam" id="3.30.40.10:FF:000672">
    <property type="entry name" value="E3 ubiquitin-protein ligase ATL41"/>
    <property type="match status" value="1"/>
</dbReference>
<comment type="similarity">
    <text evidence="6">Belongs to the RING-type zinc finger family. ATL subfamily.</text>
</comment>
<reference evidence="11" key="1">
    <citation type="submission" date="2020-07" db="EMBL/GenBank/DDBJ databases">
        <title>Genome sequence and genetic diversity analysis of an under-domesticated orphan crop, white fonio (Digitaria exilis).</title>
        <authorList>
            <person name="Bennetzen J.L."/>
            <person name="Chen S."/>
            <person name="Ma X."/>
            <person name="Wang X."/>
            <person name="Yssel A.E.J."/>
            <person name="Chaluvadi S.R."/>
            <person name="Johnson M."/>
            <person name="Gangashetty P."/>
            <person name="Hamidou F."/>
            <person name="Sanogo M.D."/>
            <person name="Zwaenepoel A."/>
            <person name="Wallace J."/>
            <person name="Van De Peer Y."/>
            <person name="Van Deynze A."/>
        </authorList>
    </citation>
    <scope>NUCLEOTIDE SEQUENCE</scope>
    <source>
        <tissue evidence="11">Leaves</tissue>
    </source>
</reference>
<evidence type="ECO:0000256" key="3">
    <source>
        <dbReference type="ARBA" id="ARBA00022723"/>
    </source>
</evidence>
<dbReference type="EMBL" id="JACEFO010000708">
    <property type="protein sequence ID" value="KAF8760468.1"/>
    <property type="molecule type" value="Genomic_DNA"/>
</dbReference>
<evidence type="ECO:0000256" key="2">
    <source>
        <dbReference type="ARBA" id="ARBA00012483"/>
    </source>
</evidence>
<dbReference type="InterPro" id="IPR053238">
    <property type="entry name" value="RING-H2_zinc_finger"/>
</dbReference>
<dbReference type="OrthoDB" id="8062037at2759"/>
<evidence type="ECO:0000256" key="9">
    <source>
        <dbReference type="SAM" id="Phobius"/>
    </source>
</evidence>
<feature type="compositionally biased region" description="Low complexity" evidence="8">
    <location>
        <begin position="377"/>
        <end position="386"/>
    </location>
</feature>
<feature type="transmembrane region" description="Helical" evidence="9">
    <location>
        <begin position="488"/>
        <end position="507"/>
    </location>
</feature>
<comment type="caution">
    <text evidence="11">The sequence shown here is derived from an EMBL/GenBank/DDBJ whole genome shotgun (WGS) entry which is preliminary data.</text>
</comment>
<feature type="region of interest" description="Disordered" evidence="8">
    <location>
        <begin position="40"/>
        <end position="75"/>
    </location>
</feature>
<feature type="domain" description="RING-type" evidence="10">
    <location>
        <begin position="289"/>
        <end position="331"/>
    </location>
</feature>
<feature type="domain" description="RING-type" evidence="10">
    <location>
        <begin position="1321"/>
        <end position="1363"/>
    </location>
</feature>
<comment type="catalytic activity">
    <reaction evidence="1">
        <text>S-ubiquitinyl-[E2 ubiquitin-conjugating enzyme]-L-cysteine + [acceptor protein]-L-lysine = [E2 ubiquitin-conjugating enzyme]-L-cysteine + N(6)-ubiquitinyl-[acceptor protein]-L-lysine.</text>
        <dbReference type="EC" id="2.3.2.27"/>
    </reaction>
</comment>
<evidence type="ECO:0000256" key="5">
    <source>
        <dbReference type="ARBA" id="ARBA00022833"/>
    </source>
</evidence>
<feature type="transmembrane region" description="Helical" evidence="9">
    <location>
        <begin position="835"/>
        <end position="856"/>
    </location>
</feature>
<keyword evidence="5" id="KW-0862">Zinc</keyword>
<dbReference type="InterPro" id="IPR001841">
    <property type="entry name" value="Znf_RING"/>
</dbReference>
<gene>
    <name evidence="11" type="ORF">HU200_010090</name>
</gene>
<dbReference type="CDD" id="cd16454">
    <property type="entry name" value="RING-H2_PA-TM-RING"/>
    <property type="match status" value="2"/>
</dbReference>
<dbReference type="InterPro" id="IPR013083">
    <property type="entry name" value="Znf_RING/FYVE/PHD"/>
</dbReference>
<evidence type="ECO:0000256" key="1">
    <source>
        <dbReference type="ARBA" id="ARBA00000900"/>
    </source>
</evidence>
<dbReference type="PROSITE" id="PS50089">
    <property type="entry name" value="ZF_RING_2"/>
    <property type="match status" value="4"/>
</dbReference>
<accession>A0A835FKM8</accession>
<organism evidence="11 12">
    <name type="scientific">Digitaria exilis</name>
    <dbReference type="NCBI Taxonomy" id="1010633"/>
    <lineage>
        <taxon>Eukaryota</taxon>
        <taxon>Viridiplantae</taxon>
        <taxon>Streptophyta</taxon>
        <taxon>Embryophyta</taxon>
        <taxon>Tracheophyta</taxon>
        <taxon>Spermatophyta</taxon>
        <taxon>Magnoliopsida</taxon>
        <taxon>Liliopsida</taxon>
        <taxon>Poales</taxon>
        <taxon>Poaceae</taxon>
        <taxon>PACMAD clade</taxon>
        <taxon>Panicoideae</taxon>
        <taxon>Panicodae</taxon>
        <taxon>Paniceae</taxon>
        <taxon>Anthephorinae</taxon>
        <taxon>Digitaria</taxon>
    </lineage>
</organism>
<feature type="compositionally biased region" description="Low complexity" evidence="8">
    <location>
        <begin position="453"/>
        <end position="469"/>
    </location>
</feature>
<sequence length="1391" mass="146505">MTNRGPARVWASVEGEGRILDPIRANSSRHITRIVSAVGSTTNPRARDPTRGTRKYRSHKWGPPWAPRDPRDVGPTVDPTVDHGPTSGSHRLWLAMASLASSKVTESGVKHSAITHHRRRSPSSTPTTARCRPAPPRCPTTGTEGEGEGWIRLPGCRDDISVASFPLCQNTSVTSTLPALATTTSAAMPDVSASTTAQYAGIGVFVAVVLFVVLYYSRSFNSVFLTRQHGADGTGGDDAVTTVLPGPVQALGLGPEDVAVLPTFTYHSPSPGRGSATAKATPAMAADCCAVCLDELREGALVRMLPSCKHYFHAGCVDVWLLSHATCPVCRGSPGPEKVRLGVASLSPPLPQLHRFGFGAAAESPEGGETSEAKEGVVSSRSPSPVRSPMRFELMFGCVTVADSATNAGQQNVQDKITFSGHVGAARRWSVEFADRLPATCLSDHLKTRPSESAVLGSSAAASTAAMSSPPDHSGDGQGLPNTNSSNFTLLYIIIAVLVSVILYMAIRYGRSVMAEWRQLQAGGPAGPGPGLSVDDITALPTFTYHARATSASASPSPIGGRRSRSKGRATPGAVECVVCLQELEDGDVVRVLPACRHFFHDRCIDAWLCAHSSCPVCRAHPEPERARFLEGFLTPPLPQLRRCGLSPERPTASSVLKDILARSPLRSGSKDMVVSKSPSPRIQFGSRSPSPMPPVHGGVWDGCSNSNRGCSLQVAVADEVQHQQAVVGEEHWNIGKRRGDHAGITVAGANWRGRWFAVEVEVALVCLVYHLGSPPAGLIRSIAGHRHLALPPLVLRRRRRHYMHHRAHMLSVSAHRSGMLAAGRGAPDDDDIRVCSVILASVVSLMLLCGVLSVVPGPGALAVTKAYVILGVAAFMLVLMLLAWLMAPAIRALTAPRAAPVPAPAPAVRLARRLCACGLADAAGVAATLPAFPYGASPAADEPNRRSGVLCAVCLEDVRPGEMVRQLPACGHLFHVGCVDAWLRAHRTCPLCRCELPPRKAAAAARMATTAAAVIPATAEGLPLPPFEFGATDRFQGAIDNERSEARQNQIECVVVPMETGADIVVVSIPLALSLYLLDLHPVHTSIHRSRGLARSPGRHIDSDPVVWPAGRRAAINTSTIAIPSPNFPHPSIAPKRSTSLSTPPPRLGSDRATRAYFCLVLLSQGASTHPSATYGHADAARPRVVVSSAGNAEVAEGHHHDEGRACWCVGAACFSLLLFVVLAAATGSLARAGAIAAAAALVLGLAGCLAPWWEAGLPPPAGGPHARPAPVRLVVHHRCACGLADADIGALPTFAYEPPAAAKGQGGGDKPPRGSAVLCAVCLEDVRGGEMVRQLPACRHLFHVGCVDAWLRAHRTCPLCRCELPPRRNATAKAAVTAESSADEALPPV</sequence>
<evidence type="ECO:0000313" key="12">
    <source>
        <dbReference type="Proteomes" id="UP000636709"/>
    </source>
</evidence>
<feature type="region of interest" description="Disordered" evidence="8">
    <location>
        <begin position="361"/>
        <end position="386"/>
    </location>
</feature>
<feature type="region of interest" description="Disordered" evidence="8">
    <location>
        <begin position="1122"/>
        <end position="1150"/>
    </location>
</feature>
<evidence type="ECO:0000256" key="8">
    <source>
        <dbReference type="SAM" id="MobiDB-lite"/>
    </source>
</evidence>
<feature type="transmembrane region" description="Helical" evidence="9">
    <location>
        <begin position="197"/>
        <end position="217"/>
    </location>
</feature>
<feature type="region of interest" description="Disordered" evidence="8">
    <location>
        <begin position="670"/>
        <end position="692"/>
    </location>
</feature>
<dbReference type="EC" id="2.3.2.27" evidence="2"/>
<keyword evidence="9" id="KW-1133">Transmembrane helix</keyword>
<evidence type="ECO:0000256" key="6">
    <source>
        <dbReference type="ARBA" id="ARBA00024209"/>
    </source>
</evidence>
<dbReference type="Pfam" id="PF13639">
    <property type="entry name" value="zf-RING_2"/>
    <property type="match status" value="4"/>
</dbReference>
<dbReference type="Proteomes" id="UP000636709">
    <property type="component" value="Unassembled WGS sequence"/>
</dbReference>
<feature type="domain" description="RING-type" evidence="10">
    <location>
        <begin position="952"/>
        <end position="994"/>
    </location>
</feature>
<dbReference type="SMART" id="SM00184">
    <property type="entry name" value="RING"/>
    <property type="match status" value="4"/>
</dbReference>
<dbReference type="CDD" id="cd16461">
    <property type="entry name" value="RING-H2_EL5-like"/>
    <property type="match status" value="2"/>
</dbReference>
<proteinExistence type="inferred from homology"/>
<keyword evidence="9" id="KW-0472">Membrane</keyword>
<feature type="compositionally biased region" description="Polar residues" evidence="8">
    <location>
        <begin position="677"/>
        <end position="690"/>
    </location>
</feature>
<evidence type="ECO:0000256" key="7">
    <source>
        <dbReference type="PROSITE-ProRule" id="PRU00175"/>
    </source>
</evidence>
<dbReference type="PANTHER" id="PTHR14155:SF525">
    <property type="entry name" value="RING-TYPE DOMAIN-CONTAINING PROTEIN"/>
    <property type="match status" value="1"/>
</dbReference>
<keyword evidence="4 7" id="KW-0863">Zinc-finger</keyword>
<feature type="transmembrane region" description="Helical" evidence="9">
    <location>
        <begin position="1207"/>
        <end position="1228"/>
    </location>
</feature>
<protein>
    <recommendedName>
        <fullName evidence="2">RING-type E3 ubiquitin transferase</fullName>
        <ecNumber evidence="2">2.3.2.27</ecNumber>
    </recommendedName>
</protein>
<feature type="transmembrane region" description="Helical" evidence="9">
    <location>
        <begin position="868"/>
        <end position="888"/>
    </location>
</feature>
<dbReference type="SUPFAM" id="SSF57850">
    <property type="entry name" value="RING/U-box"/>
    <property type="match status" value="4"/>
</dbReference>
<keyword evidence="9" id="KW-0812">Transmembrane</keyword>
<name>A0A835FKM8_9POAL</name>
<dbReference type="GO" id="GO:0008270">
    <property type="term" value="F:zinc ion binding"/>
    <property type="evidence" value="ECO:0007669"/>
    <property type="project" value="UniProtKB-KW"/>
</dbReference>
<keyword evidence="12" id="KW-1185">Reference proteome</keyword>
<keyword evidence="3" id="KW-0479">Metal-binding</keyword>
<evidence type="ECO:0000256" key="4">
    <source>
        <dbReference type="ARBA" id="ARBA00022771"/>
    </source>
</evidence>
<feature type="region of interest" description="Disordered" evidence="8">
    <location>
        <begin position="453"/>
        <end position="480"/>
    </location>
</feature>
<evidence type="ECO:0000259" key="10">
    <source>
        <dbReference type="PROSITE" id="PS50089"/>
    </source>
</evidence>
<dbReference type="GO" id="GO:0061630">
    <property type="term" value="F:ubiquitin protein ligase activity"/>
    <property type="evidence" value="ECO:0007669"/>
    <property type="project" value="UniProtKB-EC"/>
</dbReference>
<dbReference type="PANTHER" id="PTHR14155">
    <property type="entry name" value="RING FINGER DOMAIN-CONTAINING"/>
    <property type="match status" value="1"/>
</dbReference>
<feature type="region of interest" description="Disordered" evidence="8">
    <location>
        <begin position="106"/>
        <end position="146"/>
    </location>
</feature>
<evidence type="ECO:0000313" key="11">
    <source>
        <dbReference type="EMBL" id="KAF8760468.1"/>
    </source>
</evidence>
<feature type="domain" description="RING-type" evidence="10">
    <location>
        <begin position="577"/>
        <end position="619"/>
    </location>
</feature>
<feature type="transmembrane region" description="Helical" evidence="9">
    <location>
        <begin position="1234"/>
        <end position="1255"/>
    </location>
</feature>
<dbReference type="Gene3D" id="3.30.40.10">
    <property type="entry name" value="Zinc/RING finger domain, C3HC4 (zinc finger)"/>
    <property type="match status" value="4"/>
</dbReference>